<dbReference type="Pfam" id="PF03091">
    <property type="entry name" value="CutA1"/>
    <property type="match status" value="1"/>
</dbReference>
<dbReference type="SUPFAM" id="SSF54913">
    <property type="entry name" value="GlnB-like"/>
    <property type="match status" value="1"/>
</dbReference>
<evidence type="ECO:0000256" key="1">
    <source>
        <dbReference type="ARBA" id="ARBA00010169"/>
    </source>
</evidence>
<reference evidence="2 3" key="1">
    <citation type="submission" date="2019-02" db="EMBL/GenBank/DDBJ databases">
        <title>Planctomycetal bacteria perform biofilm scaping via a novel small molecule.</title>
        <authorList>
            <person name="Jeske O."/>
            <person name="Boedeker C."/>
            <person name="Wiegand S."/>
            <person name="Breitling P."/>
            <person name="Kallscheuer N."/>
            <person name="Jogler M."/>
            <person name="Rohde M."/>
            <person name="Petersen J."/>
            <person name="Medema M.H."/>
            <person name="Surup F."/>
            <person name="Jogler C."/>
        </authorList>
    </citation>
    <scope>NUCLEOTIDE SEQUENCE [LARGE SCALE GENOMIC DNA]</scope>
    <source>
        <strain evidence="2 3">Mal15</strain>
    </source>
</reference>
<dbReference type="InterPro" id="IPR011322">
    <property type="entry name" value="N-reg_PII-like_a/b"/>
</dbReference>
<dbReference type="PANTHER" id="PTHR23419:SF8">
    <property type="entry name" value="FI09726P"/>
    <property type="match status" value="1"/>
</dbReference>
<comment type="similarity">
    <text evidence="1">Belongs to the CutA family.</text>
</comment>
<dbReference type="EMBL" id="CP036264">
    <property type="protein sequence ID" value="QEF96170.1"/>
    <property type="molecule type" value="Genomic_DNA"/>
</dbReference>
<dbReference type="GO" id="GO:0010038">
    <property type="term" value="P:response to metal ion"/>
    <property type="evidence" value="ECO:0007669"/>
    <property type="project" value="InterPro"/>
</dbReference>
<dbReference type="GO" id="GO:0005507">
    <property type="term" value="F:copper ion binding"/>
    <property type="evidence" value="ECO:0007669"/>
    <property type="project" value="TreeGrafter"/>
</dbReference>
<dbReference type="RefSeq" id="WP_147866022.1">
    <property type="nucleotide sequence ID" value="NZ_CP036264.1"/>
</dbReference>
<evidence type="ECO:0000313" key="3">
    <source>
        <dbReference type="Proteomes" id="UP000321353"/>
    </source>
</evidence>
<keyword evidence="3" id="KW-1185">Reference proteome</keyword>
<proteinExistence type="inferred from homology"/>
<evidence type="ECO:0000313" key="2">
    <source>
        <dbReference type="EMBL" id="QEF96170.1"/>
    </source>
</evidence>
<dbReference type="AlphaFoldDB" id="A0A5B9M7Z7"/>
<accession>A0A5B9M7Z7</accession>
<dbReference type="Gene3D" id="3.30.70.120">
    <property type="match status" value="1"/>
</dbReference>
<name>A0A5B9M7Z7_9BACT</name>
<dbReference type="InterPro" id="IPR004323">
    <property type="entry name" value="Ion_tolerance_CutA"/>
</dbReference>
<gene>
    <name evidence="2" type="primary">cutA</name>
    <name evidence="2" type="ORF">Mal15_01970</name>
</gene>
<dbReference type="PANTHER" id="PTHR23419">
    <property type="entry name" value="DIVALENT CATION TOLERANCE CUTA-RELATED"/>
    <property type="match status" value="1"/>
</dbReference>
<dbReference type="Proteomes" id="UP000321353">
    <property type="component" value="Chromosome"/>
</dbReference>
<sequence>MTQPTDVLVCLTTVADQQQARAIAQALLERRVAACVQIDAPIESHYCWEGRVCCEPEYRLVIKTAAGQQGRLKQTLRELHPYDVPQIVILQSVDIDPDYASWVNDQTS</sequence>
<dbReference type="InterPro" id="IPR015867">
    <property type="entry name" value="N-reg_PII/ATP_PRibTrfase_C"/>
</dbReference>
<organism evidence="2 3">
    <name type="scientific">Stieleria maiorica</name>
    <dbReference type="NCBI Taxonomy" id="2795974"/>
    <lineage>
        <taxon>Bacteria</taxon>
        <taxon>Pseudomonadati</taxon>
        <taxon>Planctomycetota</taxon>
        <taxon>Planctomycetia</taxon>
        <taxon>Pirellulales</taxon>
        <taxon>Pirellulaceae</taxon>
        <taxon>Stieleria</taxon>
    </lineage>
</organism>
<protein>
    <submittedName>
        <fullName evidence="2">Divalent-cation tolerance protein CutA</fullName>
    </submittedName>
</protein>
<dbReference type="KEGG" id="smam:Mal15_01970"/>